<dbReference type="Pfam" id="PF00057">
    <property type="entry name" value="Ldl_recept_a"/>
    <property type="match status" value="3"/>
</dbReference>
<feature type="signal peptide" evidence="16">
    <location>
        <begin position="1"/>
        <end position="22"/>
    </location>
</feature>
<dbReference type="FunFam" id="2.120.10.30:FF:000241">
    <property type="entry name" value="Low-density lipoprotein receptor-related protein 6"/>
    <property type="match status" value="1"/>
</dbReference>
<dbReference type="InterPro" id="IPR002172">
    <property type="entry name" value="LDrepeatLR_classA_rpt"/>
</dbReference>
<dbReference type="GO" id="GO:0016324">
    <property type="term" value="C:apical plasma membrane"/>
    <property type="evidence" value="ECO:0007669"/>
    <property type="project" value="TreeGrafter"/>
</dbReference>
<feature type="disulfide bond" evidence="13">
    <location>
        <begin position="69"/>
        <end position="81"/>
    </location>
</feature>
<gene>
    <name evidence="19" type="primary">LOC103190431</name>
</gene>
<dbReference type="OMA" id="AWRCDHS"/>
<reference evidence="18 20" key="3">
    <citation type="journal article" date="2014" name="Nature">
        <title>Elephant shark genome provides unique insights into gnathostome evolution.</title>
        <authorList>
            <consortium name="International Elephant Shark Genome Sequencing Consortium"/>
            <person name="Venkatesh B."/>
            <person name="Lee A.P."/>
            <person name="Ravi V."/>
            <person name="Maurya A.K."/>
            <person name="Lian M.M."/>
            <person name="Swann J.B."/>
            <person name="Ohta Y."/>
            <person name="Flajnik M.F."/>
            <person name="Sutoh Y."/>
            <person name="Kasahara M."/>
            <person name="Hoon S."/>
            <person name="Gangu V."/>
            <person name="Roy S.W."/>
            <person name="Irimia M."/>
            <person name="Korzh V."/>
            <person name="Kondrychyn I."/>
            <person name="Lim Z.W."/>
            <person name="Tay B.H."/>
            <person name="Tohari S."/>
            <person name="Kong K.W."/>
            <person name="Ho S."/>
            <person name="Lorente-Galdos B."/>
            <person name="Quilez J."/>
            <person name="Marques-Bonet T."/>
            <person name="Raney B.J."/>
            <person name="Ingham P.W."/>
            <person name="Tay A."/>
            <person name="Hillier L.W."/>
            <person name="Minx P."/>
            <person name="Boehm T."/>
            <person name="Wilson R.K."/>
            <person name="Brenner S."/>
            <person name="Warren W.C."/>
        </authorList>
    </citation>
    <scope>NUCLEOTIDE SEQUENCE</scope>
    <source>
        <tissue evidence="18">Intestine</tissue>
    </source>
</reference>
<evidence type="ECO:0000256" key="6">
    <source>
        <dbReference type="ARBA" id="ARBA00022989"/>
    </source>
</evidence>
<keyword evidence="9 18" id="KW-0675">Receptor</keyword>
<feature type="disulfide bond" evidence="12">
    <location>
        <begin position="194"/>
        <end position="204"/>
    </location>
</feature>
<dbReference type="InterPro" id="IPR000152">
    <property type="entry name" value="EGF-type_Asp/Asn_hydroxyl_site"/>
</dbReference>
<evidence type="ECO:0000313" key="19">
    <source>
        <dbReference type="Ensembl" id="ENSCMIP00000028496.1"/>
    </source>
</evidence>
<evidence type="ECO:0000256" key="12">
    <source>
        <dbReference type="PROSITE-ProRule" id="PRU00076"/>
    </source>
</evidence>
<feature type="disulfide bond" evidence="13">
    <location>
        <begin position="122"/>
        <end position="140"/>
    </location>
</feature>
<feature type="chain" id="PRO_5044739529" evidence="16">
    <location>
        <begin position="23"/>
        <end position="626"/>
    </location>
</feature>
<dbReference type="Ensembl" id="ENSCMIT00000028947.1">
    <property type="protein sequence ID" value="ENSCMIP00000028496.1"/>
    <property type="gene ID" value="ENSCMIG00000012367.1"/>
</dbReference>
<feature type="disulfide bond" evidence="13">
    <location>
        <begin position="76"/>
        <end position="94"/>
    </location>
</feature>
<evidence type="ECO:0000313" key="18">
    <source>
        <dbReference type="EMBL" id="AFO98691.1"/>
    </source>
</evidence>
<dbReference type="InterPro" id="IPR036055">
    <property type="entry name" value="LDL_receptor-like_sf"/>
</dbReference>
<name>V9KJT3_CALMI</name>
<dbReference type="Gene3D" id="2.120.10.30">
    <property type="entry name" value="TolB, C-terminal domain"/>
    <property type="match status" value="1"/>
</dbReference>
<dbReference type="InterPro" id="IPR000742">
    <property type="entry name" value="EGF"/>
</dbReference>
<dbReference type="InterPro" id="IPR011042">
    <property type="entry name" value="6-blade_b-propeller_TolB-like"/>
</dbReference>
<accession>V9KJT3</accession>
<evidence type="ECO:0000259" key="17">
    <source>
        <dbReference type="PROSITE" id="PS50026"/>
    </source>
</evidence>
<evidence type="ECO:0000256" key="11">
    <source>
        <dbReference type="ARBA" id="ARBA00046288"/>
    </source>
</evidence>
<dbReference type="STRING" id="7868.ENSCMIP00000028496"/>
<dbReference type="Gene3D" id="4.10.400.10">
    <property type="entry name" value="Low-density Lipoprotein Receptor"/>
    <property type="match status" value="3"/>
</dbReference>
<evidence type="ECO:0000256" key="14">
    <source>
        <dbReference type="PROSITE-ProRule" id="PRU00461"/>
    </source>
</evidence>
<dbReference type="PROSITE" id="PS51120">
    <property type="entry name" value="LDLRB"/>
    <property type="match status" value="3"/>
</dbReference>
<dbReference type="SMART" id="SM00135">
    <property type="entry name" value="LY"/>
    <property type="match status" value="5"/>
</dbReference>
<protein>
    <submittedName>
        <fullName evidence="18 19">Very low-density lipoprotein receptor</fullName>
    </submittedName>
</protein>
<evidence type="ECO:0000256" key="7">
    <source>
        <dbReference type="ARBA" id="ARBA00023136"/>
    </source>
</evidence>
<dbReference type="RefSeq" id="XP_007909403.1">
    <property type="nucleotide sequence ID" value="XM_007911212.2"/>
</dbReference>
<feature type="domain" description="EGF-like" evidence="17">
    <location>
        <begin position="190"/>
        <end position="225"/>
    </location>
</feature>
<dbReference type="GeneTree" id="ENSGT00940000154819"/>
<dbReference type="Pfam" id="PF07645">
    <property type="entry name" value="EGF_CA"/>
    <property type="match status" value="1"/>
</dbReference>
<dbReference type="Proteomes" id="UP000314986">
    <property type="component" value="Unassembled WGS sequence"/>
</dbReference>
<keyword evidence="3 15" id="KW-0812">Transmembrane</keyword>
<dbReference type="PRINTS" id="PR00261">
    <property type="entry name" value="LDLRECEPTOR"/>
</dbReference>
<dbReference type="GO" id="GO:0005509">
    <property type="term" value="F:calcium ion binding"/>
    <property type="evidence" value="ECO:0007669"/>
    <property type="project" value="InterPro"/>
</dbReference>
<dbReference type="GeneID" id="103190431"/>
<feature type="repeat" description="LDL-receptor class B" evidence="14">
    <location>
        <begin position="362"/>
        <end position="405"/>
    </location>
</feature>
<evidence type="ECO:0000256" key="9">
    <source>
        <dbReference type="ARBA" id="ARBA00023170"/>
    </source>
</evidence>
<feature type="repeat" description="LDL-receptor class B" evidence="14">
    <location>
        <begin position="319"/>
        <end position="361"/>
    </location>
</feature>
<dbReference type="SMART" id="SM00181">
    <property type="entry name" value="EGF"/>
    <property type="match status" value="3"/>
</dbReference>
<dbReference type="SUPFAM" id="SSF57196">
    <property type="entry name" value="EGF/Laminin"/>
    <property type="match status" value="3"/>
</dbReference>
<dbReference type="Pfam" id="PF00058">
    <property type="entry name" value="Ldl_recept_b"/>
    <property type="match status" value="3"/>
</dbReference>
<keyword evidence="4 16" id="KW-0732">Signal</keyword>
<evidence type="ECO:0000256" key="13">
    <source>
        <dbReference type="PROSITE-ProRule" id="PRU00124"/>
    </source>
</evidence>
<dbReference type="FunFam" id="2.10.25.10:FF:000009">
    <property type="entry name" value="Low-density lipoprotein receptor isoform 1"/>
    <property type="match status" value="1"/>
</dbReference>
<dbReference type="InterPro" id="IPR018097">
    <property type="entry name" value="EGF_Ca-bd_CS"/>
</dbReference>
<feature type="disulfide bond" evidence="13">
    <location>
        <begin position="134"/>
        <end position="149"/>
    </location>
</feature>
<feature type="transmembrane region" description="Helical" evidence="15">
    <location>
        <begin position="564"/>
        <end position="585"/>
    </location>
</feature>
<dbReference type="GO" id="GO:0006898">
    <property type="term" value="P:receptor-mediated endocytosis"/>
    <property type="evidence" value="ECO:0007669"/>
    <property type="project" value="TreeGrafter"/>
</dbReference>
<evidence type="ECO:0000256" key="16">
    <source>
        <dbReference type="SAM" id="SignalP"/>
    </source>
</evidence>
<proteinExistence type="evidence at transcript level"/>
<dbReference type="PROSITE" id="PS01187">
    <property type="entry name" value="EGF_CA"/>
    <property type="match status" value="1"/>
</dbReference>
<dbReference type="CDD" id="cd00112">
    <property type="entry name" value="LDLa"/>
    <property type="match status" value="3"/>
</dbReference>
<keyword evidence="7 15" id="KW-0472">Membrane</keyword>
<dbReference type="Pfam" id="PF14670">
    <property type="entry name" value="FXa_inhibition"/>
    <property type="match status" value="1"/>
</dbReference>
<dbReference type="SUPFAM" id="SSF63825">
    <property type="entry name" value="YWTD domain"/>
    <property type="match status" value="1"/>
</dbReference>
<dbReference type="SUPFAM" id="SSF57424">
    <property type="entry name" value="LDL receptor-like module"/>
    <property type="match status" value="3"/>
</dbReference>
<dbReference type="SMART" id="SM00192">
    <property type="entry name" value="LDLa"/>
    <property type="match status" value="3"/>
</dbReference>
<dbReference type="PROSITE" id="PS50026">
    <property type="entry name" value="EGF_3"/>
    <property type="match status" value="1"/>
</dbReference>
<reference evidence="20" key="1">
    <citation type="journal article" date="2006" name="Science">
        <title>Ancient noncoding elements conserved in the human genome.</title>
        <authorList>
            <person name="Venkatesh B."/>
            <person name="Kirkness E.F."/>
            <person name="Loh Y.H."/>
            <person name="Halpern A.L."/>
            <person name="Lee A.P."/>
            <person name="Johnson J."/>
            <person name="Dandona N."/>
            <person name="Viswanathan L.D."/>
            <person name="Tay A."/>
            <person name="Venter J.C."/>
            <person name="Strausberg R.L."/>
            <person name="Brenner S."/>
        </authorList>
    </citation>
    <scope>NUCLEOTIDE SEQUENCE [LARGE SCALE GENOMIC DNA]</scope>
</reference>
<comment type="caution">
    <text evidence="12">Lacks conserved residue(s) required for the propagation of feature annotation.</text>
</comment>
<keyword evidence="5" id="KW-0677">Repeat</keyword>
<reference evidence="20" key="2">
    <citation type="journal article" date="2007" name="PLoS Biol.">
        <title>Survey sequencing and comparative analysis of the elephant shark (Callorhinchus milii) genome.</title>
        <authorList>
            <person name="Venkatesh B."/>
            <person name="Kirkness E.F."/>
            <person name="Loh Y.H."/>
            <person name="Halpern A.L."/>
            <person name="Lee A.P."/>
            <person name="Johnson J."/>
            <person name="Dandona N."/>
            <person name="Viswanathan L.D."/>
            <person name="Tay A."/>
            <person name="Venter J.C."/>
            <person name="Strausberg R.L."/>
            <person name="Brenner S."/>
        </authorList>
    </citation>
    <scope>NUCLEOTIDE SEQUENCE [LARGE SCALE GENOMIC DNA]</scope>
</reference>
<dbReference type="PROSITE" id="PS01209">
    <property type="entry name" value="LDLRA_1"/>
    <property type="match status" value="1"/>
</dbReference>
<feature type="disulfide bond" evidence="13">
    <location>
        <begin position="115"/>
        <end position="127"/>
    </location>
</feature>
<dbReference type="GO" id="GO:0043235">
    <property type="term" value="C:receptor complex"/>
    <property type="evidence" value="ECO:0007669"/>
    <property type="project" value="TreeGrafter"/>
</dbReference>
<feature type="repeat" description="LDL-receptor class B" evidence="14">
    <location>
        <begin position="406"/>
        <end position="450"/>
    </location>
</feature>
<dbReference type="SMART" id="SM00179">
    <property type="entry name" value="EGF_CA"/>
    <property type="match status" value="2"/>
</dbReference>
<reference evidence="19" key="4">
    <citation type="submission" date="2025-05" db="UniProtKB">
        <authorList>
            <consortium name="Ensembl"/>
        </authorList>
    </citation>
    <scope>IDENTIFICATION</scope>
</reference>
<evidence type="ECO:0000256" key="10">
    <source>
        <dbReference type="ARBA" id="ARBA00023180"/>
    </source>
</evidence>
<dbReference type="GO" id="GO:0042562">
    <property type="term" value="F:hormone binding"/>
    <property type="evidence" value="ECO:0007669"/>
    <property type="project" value="TreeGrafter"/>
</dbReference>
<dbReference type="PROSITE" id="PS00010">
    <property type="entry name" value="ASX_HYDROXYL"/>
    <property type="match status" value="2"/>
</dbReference>
<evidence type="ECO:0000256" key="5">
    <source>
        <dbReference type="ARBA" id="ARBA00022737"/>
    </source>
</evidence>
<dbReference type="PANTHER" id="PTHR22722">
    <property type="entry name" value="LOW-DENSITY LIPOPROTEIN RECEPTOR-RELATED PROTEIN 2-RELATED"/>
    <property type="match status" value="1"/>
</dbReference>
<evidence type="ECO:0000256" key="8">
    <source>
        <dbReference type="ARBA" id="ARBA00023157"/>
    </source>
</evidence>
<keyword evidence="8 12" id="KW-1015">Disulfide bond</keyword>
<evidence type="ECO:0000256" key="15">
    <source>
        <dbReference type="SAM" id="Phobius"/>
    </source>
</evidence>
<dbReference type="EMBL" id="JW866174">
    <property type="protein sequence ID" value="AFO98691.1"/>
    <property type="molecule type" value="mRNA"/>
</dbReference>
<dbReference type="InterPro" id="IPR000033">
    <property type="entry name" value="LDLR_classB_rpt"/>
</dbReference>
<comment type="subcellular location">
    <subcellularLocation>
        <location evidence="11">Endomembrane system</location>
        <topology evidence="11">Single-pass type I membrane protein</topology>
    </subcellularLocation>
</comment>
<sequence>MRRGREFVFLLLVAAALLSATARIHDNWTCSEDEFLCWNGQCIFTALPYNGKADRGDRSDEKNCSVSHCGPRGFQCRTAECITEHQVCDGHQDCAGGSDESTDLCKDEGGPGEDCTQLEFQCDSGQCIDFHSVCDNYADCSDKSDEANCNRNECLEKNGRCSHICRNLPLGYECDCPAGLELINHFICDDVDECKDSDLCSQHCVNLNGSYRCDCYNGYRKDSATSACEATGDEPVLIYTSGCEIRSISTSGIEARELVQSLDRVTAVSLDSHAARLYWTDVTGQSIFSKSIGGNTEDVTQTIGGLQTVSGIAVDWIYNHVYWTDSGAKTIELITLDGLKRKTIFSENLVEPAAVVVDPDSGFLYWSDVGKPTKIEKAGMNGVGRRILVNIGVEKPAGIALDTIKRRLYWVESDLNELLYTDLNGRQSTRVFHSEKHLANPFGLAVFEDRVYWTEQTNKAVYSANKFTGAGLTALAWNLTEPRGIAVFHKFMQPDGKNWCVSASPSCEYLCVPAPHTDVGSKYTCLCPDGMKLDATGYKCGSSTNSSGWPGQDTGQNALEETSLWLLLLVVGLTVSLMCCTAVCWRVILRCVKQSGCWYPVYLKPITNTRLSKEYTMDSSSQNELL</sequence>
<keyword evidence="2" id="KW-0254">Endocytosis</keyword>
<keyword evidence="1 12" id="KW-0245">EGF-like domain</keyword>
<dbReference type="PROSITE" id="PS50068">
    <property type="entry name" value="LDLRA_2"/>
    <property type="match status" value="3"/>
</dbReference>
<feature type="disulfide bond" evidence="13">
    <location>
        <begin position="30"/>
        <end position="42"/>
    </location>
</feature>
<keyword evidence="18" id="KW-0449">Lipoprotein</keyword>
<evidence type="ECO:0000256" key="2">
    <source>
        <dbReference type="ARBA" id="ARBA00022583"/>
    </source>
</evidence>
<dbReference type="CDD" id="cd00054">
    <property type="entry name" value="EGF_CA"/>
    <property type="match status" value="2"/>
</dbReference>
<keyword evidence="20" id="KW-1185">Reference proteome</keyword>
<dbReference type="OrthoDB" id="664115at2759"/>
<dbReference type="InterPro" id="IPR023415">
    <property type="entry name" value="LDLR_class-A_CS"/>
</dbReference>
<evidence type="ECO:0000256" key="1">
    <source>
        <dbReference type="ARBA" id="ARBA00022536"/>
    </source>
</evidence>
<keyword evidence="6 15" id="KW-1133">Transmembrane helix</keyword>
<evidence type="ECO:0000256" key="3">
    <source>
        <dbReference type="ARBA" id="ARBA00022692"/>
    </source>
</evidence>
<dbReference type="InterPro" id="IPR051221">
    <property type="entry name" value="LDLR-related"/>
</dbReference>
<evidence type="ECO:0000256" key="4">
    <source>
        <dbReference type="ARBA" id="ARBA00022729"/>
    </source>
</evidence>
<organism evidence="18">
    <name type="scientific">Callorhinchus milii</name>
    <name type="common">Ghost shark</name>
    <dbReference type="NCBI Taxonomy" id="7868"/>
    <lineage>
        <taxon>Eukaryota</taxon>
        <taxon>Metazoa</taxon>
        <taxon>Chordata</taxon>
        <taxon>Craniata</taxon>
        <taxon>Vertebrata</taxon>
        <taxon>Chondrichthyes</taxon>
        <taxon>Holocephali</taxon>
        <taxon>Chimaeriformes</taxon>
        <taxon>Callorhinchidae</taxon>
        <taxon>Callorhinchus</taxon>
    </lineage>
</organism>
<dbReference type="InterPro" id="IPR049883">
    <property type="entry name" value="NOTCH1_EGF-like"/>
</dbReference>
<dbReference type="AlphaFoldDB" id="V9KJT3"/>
<keyword evidence="10" id="KW-0325">Glycoprotein</keyword>
<dbReference type="PANTHER" id="PTHR22722:SF15">
    <property type="entry name" value="LOW-DENSITY LIPOPROTEIN RECEPTOR-RELATED"/>
    <property type="match status" value="1"/>
</dbReference>
<dbReference type="InterPro" id="IPR001881">
    <property type="entry name" value="EGF-like_Ca-bd_dom"/>
</dbReference>
<evidence type="ECO:0000313" key="20">
    <source>
        <dbReference type="Proteomes" id="UP000314986"/>
    </source>
</evidence>
<dbReference type="Gene3D" id="2.10.25.10">
    <property type="entry name" value="Laminin"/>
    <property type="match status" value="3"/>
</dbReference>